<evidence type="ECO:0000259" key="1">
    <source>
        <dbReference type="Pfam" id="PF13503"/>
    </source>
</evidence>
<organism evidence="2 3">
    <name type="scientific">Celeribacter ethanolicus</name>
    <dbReference type="NCBI Taxonomy" id="1758178"/>
    <lineage>
        <taxon>Bacteria</taxon>
        <taxon>Pseudomonadati</taxon>
        <taxon>Pseudomonadota</taxon>
        <taxon>Alphaproteobacteria</taxon>
        <taxon>Rhodobacterales</taxon>
        <taxon>Roseobacteraceae</taxon>
        <taxon>Celeribacter</taxon>
    </lineage>
</organism>
<reference evidence="2 3" key="1">
    <citation type="submission" date="2017-06" db="EMBL/GenBank/DDBJ databases">
        <title>Celeribacter sp. TSPH2 complete genome sequence.</title>
        <authorList>
            <person name="Woo J.-H."/>
            <person name="Kim H.-S."/>
        </authorList>
    </citation>
    <scope>NUCLEOTIDE SEQUENCE [LARGE SCALE GENOMIC DNA]</scope>
    <source>
        <strain evidence="2 3">TSPH2</strain>
    </source>
</reference>
<proteinExistence type="predicted"/>
<evidence type="ECO:0000313" key="3">
    <source>
        <dbReference type="Proteomes" id="UP000217935"/>
    </source>
</evidence>
<dbReference type="InterPro" id="IPR025391">
    <property type="entry name" value="DUF4123"/>
</dbReference>
<evidence type="ECO:0000313" key="2">
    <source>
        <dbReference type="EMBL" id="ATG46159.1"/>
    </source>
</evidence>
<dbReference type="KEGG" id="ceh:CEW89_00375"/>
<accession>A0A291G7D1</accession>
<name>A0A291G7D1_9RHOB</name>
<protein>
    <recommendedName>
        <fullName evidence="1">DUF4123 domain-containing protein</fullName>
    </recommendedName>
</protein>
<dbReference type="EMBL" id="CP022196">
    <property type="protein sequence ID" value="ATG46159.1"/>
    <property type="molecule type" value="Genomic_DNA"/>
</dbReference>
<keyword evidence="3" id="KW-1185">Reference proteome</keyword>
<dbReference type="AlphaFoldDB" id="A0A291G7D1"/>
<dbReference type="STRING" id="1758178.GCA_001550095_00754"/>
<dbReference type="Proteomes" id="UP000217935">
    <property type="component" value="Chromosome"/>
</dbReference>
<gene>
    <name evidence="2" type="ORF">CEW89_00375</name>
</gene>
<feature type="domain" description="DUF4123" evidence="1">
    <location>
        <begin position="147"/>
        <end position="270"/>
    </location>
</feature>
<sequence>MLLPAEMFHRPERNLCGSTWCGASNRSSGTPKTSIGAARMPPIFPFANPGTTEDFIAQTRCRPIRRDPSCSDDELRRGMALSKTVEPWQIAQALLHPEENETVTHRILAEAPPLLTGLQAPEERQPIEDVLDALFSSPADPDQTWHVYALLDAARSQGLPARLDSSDLAHSCLYDLKDAPQLADGAPWLVELTREAAFTGACFAHDPERDDPRKMLGAGIFLASALPPDAMKRHLKHYTKLSDEAGIAQYFRLQEPGMLDALLCVSDPAAVTKFFQAGMQLVYPRPALEPGLWEFVALTAGRSGTEGAAIPRLDRPARIALALFVNDTRARNLAAEAISAPDARPFAHYVFARMMQAGFDHAPRLLETHRLLCALPEEARTAFWADAESGVFSPRPLLLRYANRYGCLELLDGENV</sequence>
<dbReference type="Pfam" id="PF13503">
    <property type="entry name" value="DUF4123"/>
    <property type="match status" value="1"/>
</dbReference>